<feature type="transmembrane region" description="Helical" evidence="1">
    <location>
        <begin position="72"/>
        <end position="94"/>
    </location>
</feature>
<protein>
    <submittedName>
        <fullName evidence="4">EAL domain-containing protein (Putative c-di-GMP-specific phosphodiesterase class I)</fullName>
    </submittedName>
</protein>
<dbReference type="InterPro" id="IPR001633">
    <property type="entry name" value="EAL_dom"/>
</dbReference>
<feature type="transmembrane region" description="Helical" evidence="1">
    <location>
        <begin position="47"/>
        <end position="66"/>
    </location>
</feature>
<accession>A0A3N1HR02</accession>
<dbReference type="Proteomes" id="UP000276232">
    <property type="component" value="Unassembled WGS sequence"/>
</dbReference>
<feature type="domain" description="EAL" evidence="2">
    <location>
        <begin position="334"/>
        <end position="596"/>
    </location>
</feature>
<dbReference type="EMBL" id="RJKN01000002">
    <property type="protein sequence ID" value="ROP44935.1"/>
    <property type="molecule type" value="Genomic_DNA"/>
</dbReference>
<dbReference type="SMART" id="SM00052">
    <property type="entry name" value="EAL"/>
    <property type="match status" value="1"/>
</dbReference>
<dbReference type="PROSITE" id="PS50887">
    <property type="entry name" value="GGDEF"/>
    <property type="match status" value="1"/>
</dbReference>
<feature type="domain" description="GGDEF" evidence="3">
    <location>
        <begin position="187"/>
        <end position="323"/>
    </location>
</feature>
<keyword evidence="1" id="KW-0472">Membrane</keyword>
<keyword evidence="1" id="KW-1133">Transmembrane helix</keyword>
<dbReference type="PANTHER" id="PTHR44757">
    <property type="entry name" value="DIGUANYLATE CYCLASE DGCP"/>
    <property type="match status" value="1"/>
</dbReference>
<dbReference type="SUPFAM" id="SSF141868">
    <property type="entry name" value="EAL domain-like"/>
    <property type="match status" value="1"/>
</dbReference>
<reference evidence="4 5" key="1">
    <citation type="journal article" date="2015" name="Stand. Genomic Sci.">
        <title>Genomic Encyclopedia of Bacterial and Archaeal Type Strains, Phase III: the genomes of soil and plant-associated and newly described type strains.</title>
        <authorList>
            <person name="Whitman W.B."/>
            <person name="Woyke T."/>
            <person name="Klenk H.P."/>
            <person name="Zhou Y."/>
            <person name="Lilburn T.G."/>
            <person name="Beck B.J."/>
            <person name="De Vos P."/>
            <person name="Vandamme P."/>
            <person name="Eisen J.A."/>
            <person name="Garrity G."/>
            <person name="Hugenholtz P."/>
            <person name="Kyrpides N.C."/>
        </authorList>
    </citation>
    <scope>NUCLEOTIDE SEQUENCE [LARGE SCALE GENOMIC DNA]</scope>
    <source>
        <strain evidence="4 5">CECT 7306</strain>
    </source>
</reference>
<dbReference type="AlphaFoldDB" id="A0A3N1HR02"/>
<dbReference type="InParanoid" id="A0A3N1HR02"/>
<evidence type="ECO:0000313" key="5">
    <source>
        <dbReference type="Proteomes" id="UP000276232"/>
    </source>
</evidence>
<keyword evidence="1" id="KW-0812">Transmembrane</keyword>
<dbReference type="SUPFAM" id="SSF55073">
    <property type="entry name" value="Nucleotide cyclase"/>
    <property type="match status" value="1"/>
</dbReference>
<dbReference type="Gene3D" id="3.20.20.450">
    <property type="entry name" value="EAL domain"/>
    <property type="match status" value="1"/>
</dbReference>
<dbReference type="InterPro" id="IPR029787">
    <property type="entry name" value="Nucleotide_cyclase"/>
</dbReference>
<sequence>MSAPSSTTAGRGRRLAAGLHAALRPAAGTPPVAVVGQRRRRRRVQGLLTGLLVAHVALLDVVMSLGDAPGTPALAAATVLVLALLAVTAAPLLLPAARVPHRAATAAAAVGLLVAAVATGTAWPALPVAATTAHVLLLVVVVVAVAAVGHPGPGARRRGDAPLVVHVDDAEALRDLLVDRLAARPGRPLALLRVRLEAGEGPDGAGTDPDDVLHAVTARTAGVLRGDDVVVRLPCGDLAVLLDGGTADSARRVGERVRTVLVSGVVVAGALVDVDAAVGAGRAVTAAPGERSAAADADRLLAQVEAALDVARETGTGVAVVDPDEREGARLADLALLRADLRAALDADEEPDAAAPSVLDVRWTPRFDVRRGRWTTATAELVWHRPDAAGRAPAPLELGAGTSLAPDLFSLLLGRAVAAAAAWRRDGVPVVAAVALPAGALGRQGLVDLVTEALAGSGAAPADLRLLVADADVARDPSAAATALARLSVLGVAVAVTGLGASSSSVASLGSLPVDEVVVDPALVCSTAAGREEDARLVRAVVGLGHGLGLRVVAAGVHDERVHRAVVGLGCDAVQGAHVAPATGSAADVTALVRGASGAELLAPARRPLLPSPRRPEGA</sequence>
<dbReference type="Pfam" id="PF00563">
    <property type="entry name" value="EAL"/>
    <property type="match status" value="1"/>
</dbReference>
<comment type="caution">
    <text evidence="4">The sequence shown here is derived from an EMBL/GenBank/DDBJ whole genome shotgun (WGS) entry which is preliminary data.</text>
</comment>
<evidence type="ECO:0000313" key="4">
    <source>
        <dbReference type="EMBL" id="ROP44935.1"/>
    </source>
</evidence>
<dbReference type="InterPro" id="IPR000160">
    <property type="entry name" value="GGDEF_dom"/>
</dbReference>
<gene>
    <name evidence="4" type="ORF">EDC03_1065</name>
</gene>
<dbReference type="InterPro" id="IPR035919">
    <property type="entry name" value="EAL_sf"/>
</dbReference>
<evidence type="ECO:0000259" key="3">
    <source>
        <dbReference type="PROSITE" id="PS50887"/>
    </source>
</evidence>
<dbReference type="InterPro" id="IPR052155">
    <property type="entry name" value="Biofilm_reg_signaling"/>
</dbReference>
<keyword evidence="5" id="KW-1185">Reference proteome</keyword>
<feature type="transmembrane region" description="Helical" evidence="1">
    <location>
        <begin position="132"/>
        <end position="149"/>
    </location>
</feature>
<dbReference type="PANTHER" id="PTHR44757:SF2">
    <property type="entry name" value="BIOFILM ARCHITECTURE MAINTENANCE PROTEIN MBAA"/>
    <property type="match status" value="1"/>
</dbReference>
<dbReference type="CDD" id="cd01948">
    <property type="entry name" value="EAL"/>
    <property type="match status" value="1"/>
</dbReference>
<evidence type="ECO:0000256" key="1">
    <source>
        <dbReference type="SAM" id="Phobius"/>
    </source>
</evidence>
<feature type="transmembrane region" description="Helical" evidence="1">
    <location>
        <begin position="106"/>
        <end position="126"/>
    </location>
</feature>
<name>A0A3N1HR02_9ACTN</name>
<dbReference type="PROSITE" id="PS50883">
    <property type="entry name" value="EAL"/>
    <property type="match status" value="1"/>
</dbReference>
<dbReference type="Gene3D" id="3.30.70.270">
    <property type="match status" value="1"/>
</dbReference>
<evidence type="ECO:0000259" key="2">
    <source>
        <dbReference type="PROSITE" id="PS50883"/>
    </source>
</evidence>
<proteinExistence type="predicted"/>
<dbReference type="InterPro" id="IPR043128">
    <property type="entry name" value="Rev_trsase/Diguanyl_cyclase"/>
</dbReference>
<organism evidence="4 5">
    <name type="scientific">Pseudokineococcus lusitanus</name>
    <dbReference type="NCBI Taxonomy" id="763993"/>
    <lineage>
        <taxon>Bacteria</taxon>
        <taxon>Bacillati</taxon>
        <taxon>Actinomycetota</taxon>
        <taxon>Actinomycetes</taxon>
        <taxon>Kineosporiales</taxon>
        <taxon>Kineosporiaceae</taxon>
        <taxon>Pseudokineococcus</taxon>
    </lineage>
</organism>
<dbReference type="RefSeq" id="WP_123379145.1">
    <property type="nucleotide sequence ID" value="NZ_RJKN01000002.1"/>
</dbReference>